<dbReference type="RefSeq" id="WP_073286426.1">
    <property type="nucleotide sequence ID" value="NZ_FRCP01000009.1"/>
</dbReference>
<evidence type="ECO:0000256" key="3">
    <source>
        <dbReference type="ARBA" id="ARBA00011002"/>
    </source>
</evidence>
<dbReference type="PANTHER" id="PTHR42956">
    <property type="entry name" value="NITROGENASE IRON-MOLYBDENUM COFACTOR BIOSYNTHESIS PROTEIN NIFE"/>
    <property type="match status" value="1"/>
</dbReference>
<feature type="domain" description="Nitrogenase/oxidoreductase component 1" evidence="7">
    <location>
        <begin position="46"/>
        <end position="440"/>
    </location>
</feature>
<dbReference type="InterPro" id="IPR000318">
    <property type="entry name" value="Nase_comp1_CS"/>
</dbReference>
<evidence type="ECO:0000256" key="5">
    <source>
        <dbReference type="ARBA" id="ARBA00023231"/>
    </source>
</evidence>
<dbReference type="Gene3D" id="3.40.50.12380">
    <property type="entry name" value="Nitrogenase MoFe cofactor biosynthesis protein NifE, C-terminal"/>
    <property type="match status" value="1"/>
</dbReference>
<dbReference type="SUPFAM" id="SSF53807">
    <property type="entry name" value="Helical backbone' metal receptor"/>
    <property type="match status" value="1"/>
</dbReference>
<reference evidence="8 9" key="1">
    <citation type="submission" date="2016-11" db="EMBL/GenBank/DDBJ databases">
        <authorList>
            <person name="Jaros S."/>
            <person name="Januszkiewicz K."/>
            <person name="Wedrychowicz H."/>
        </authorList>
    </citation>
    <scope>NUCLEOTIDE SEQUENCE [LARGE SCALE GENOMIC DNA]</scope>
    <source>
        <strain evidence="8 9">DSM 15930</strain>
    </source>
</reference>
<evidence type="ECO:0000256" key="1">
    <source>
        <dbReference type="ARBA" id="ARBA00003171"/>
    </source>
</evidence>
<dbReference type="STRING" id="1120996.SAMN02746066_01848"/>
<keyword evidence="9" id="KW-1185">Reference proteome</keyword>
<evidence type="ECO:0000256" key="4">
    <source>
        <dbReference type="ARBA" id="ARBA00013280"/>
    </source>
</evidence>
<dbReference type="PANTHER" id="PTHR42956:SF1">
    <property type="entry name" value="NITROGENASE IRON-MOLYBDENUM COFACTOR BIOSYNTHESIS PROTEIN NIFE"/>
    <property type="match status" value="1"/>
</dbReference>
<proteinExistence type="inferred from homology"/>
<dbReference type="Gene3D" id="3.40.50.1980">
    <property type="entry name" value="Nitrogenase molybdenum iron protein domain"/>
    <property type="match status" value="1"/>
</dbReference>
<evidence type="ECO:0000313" key="8">
    <source>
        <dbReference type="EMBL" id="SHM39830.1"/>
    </source>
</evidence>
<dbReference type="Pfam" id="PF00148">
    <property type="entry name" value="Oxidored_nitro"/>
    <property type="match status" value="1"/>
</dbReference>
<comment type="similarity">
    <text evidence="3 6">Belongs to the NifD/NifK/NifE/NifN family.</text>
</comment>
<dbReference type="OrthoDB" id="9767044at2"/>
<accession>A0A1M7IGJ2</accession>
<dbReference type="PROSITE" id="PS00090">
    <property type="entry name" value="NITROGENASE_1_2"/>
    <property type="match status" value="1"/>
</dbReference>
<protein>
    <recommendedName>
        <fullName evidence="4">Nitrogenase iron-molybdenum cofactor biosynthesis protein NifE</fullName>
    </recommendedName>
</protein>
<organism evidence="8 9">
    <name type="scientific">Anaerosporobacter mobilis DSM 15930</name>
    <dbReference type="NCBI Taxonomy" id="1120996"/>
    <lineage>
        <taxon>Bacteria</taxon>
        <taxon>Bacillati</taxon>
        <taxon>Bacillota</taxon>
        <taxon>Clostridia</taxon>
        <taxon>Lachnospirales</taxon>
        <taxon>Lachnospiraceae</taxon>
        <taxon>Anaerosporobacter</taxon>
    </lineage>
</organism>
<dbReference type="InterPro" id="IPR000510">
    <property type="entry name" value="Nase/OxRdtase_comp1"/>
</dbReference>
<evidence type="ECO:0000259" key="7">
    <source>
        <dbReference type="Pfam" id="PF00148"/>
    </source>
</evidence>
<comment type="function">
    <text evidence="1">This protein may play a role in the biosynthesis of the prosthetic group of nitrogenase (FeMo cofactor).</text>
</comment>
<comment type="pathway">
    <text evidence="2">Cofactor biosynthesis; Fe-Mo cofactor biosynthesis.</text>
</comment>
<dbReference type="InterPro" id="IPR049939">
    <property type="entry name" value="NifE-like"/>
</dbReference>
<dbReference type="GO" id="GO:0065003">
    <property type="term" value="P:protein-containing complex assembly"/>
    <property type="evidence" value="ECO:0007669"/>
    <property type="project" value="InterPro"/>
</dbReference>
<sequence>MGKSGEVNVLDERKQFILFKNDGGCSGNGIKCDSDSVSGAVSQRACVYCGARVVLNPITDAYHIVHGPIGCSSYTWDIRGSLSSDSDLYRNSFCTDLRETDVIFGGEKKLIAAIDELATKQEAKLIFVYATCIVGVIGDDVEAVCKNMSKKHGIRVIPVKSPGFSGNKSTGYKMACNAIMQLLLPYRIEQKIEGVNILGDFNLAGEMWIIKNYLDKIGVNVVSTFTGDANYKNMLEAPKATLNIVQCAGSSVYLANRMEEEFSIPFIKVSFFGVEDTSSSLVRIAEALKNEEAKKKAIAFSNEESLKLEGFLDRYRKNLRGKKVAIYVGGGFKAISLIKQFNFMGMKTVVVGTQTGKKDDYEIIEQLASEDAVILDDANPAELETFIKEKGADILVGGVKERPLAYKLGIAFCDHNHERKHALAGFEGVDNFTREINQSINNPMWQYIKENKTLECGKECSL</sequence>
<dbReference type="Proteomes" id="UP000184038">
    <property type="component" value="Unassembled WGS sequence"/>
</dbReference>
<evidence type="ECO:0000313" key="9">
    <source>
        <dbReference type="Proteomes" id="UP000184038"/>
    </source>
</evidence>
<evidence type="ECO:0000256" key="6">
    <source>
        <dbReference type="RuleBase" id="RU004021"/>
    </source>
</evidence>
<keyword evidence="5 6" id="KW-0535">Nitrogen fixation</keyword>
<dbReference type="EMBL" id="FRCP01000009">
    <property type="protein sequence ID" value="SHM39830.1"/>
    <property type="molecule type" value="Genomic_DNA"/>
</dbReference>
<dbReference type="AlphaFoldDB" id="A0A1M7IGJ2"/>
<dbReference type="GO" id="GO:0016163">
    <property type="term" value="F:nitrogenase activity"/>
    <property type="evidence" value="ECO:0007669"/>
    <property type="project" value="InterPro"/>
</dbReference>
<evidence type="ECO:0000256" key="2">
    <source>
        <dbReference type="ARBA" id="ARBA00005155"/>
    </source>
</evidence>
<name>A0A1M7IGJ2_9FIRM</name>
<dbReference type="UniPathway" id="UPA00782"/>
<gene>
    <name evidence="8" type="ORF">SAMN02746066_01848</name>
</gene>
<dbReference type="PROSITE" id="PS00699">
    <property type="entry name" value="NITROGENASE_1_1"/>
    <property type="match status" value="1"/>
</dbReference>
<dbReference type="InterPro" id="IPR005973">
    <property type="entry name" value="NifE"/>
</dbReference>
<dbReference type="NCBIfam" id="TIGR01283">
    <property type="entry name" value="nifE"/>
    <property type="match status" value="1"/>
</dbReference>